<dbReference type="PANTHER" id="PTHR12526:SF572">
    <property type="entry name" value="BLL5144 PROTEIN"/>
    <property type="match status" value="1"/>
</dbReference>
<dbReference type="RefSeq" id="WP_095372107.1">
    <property type="nucleotide sequence ID" value="NZ_CP022983.1"/>
</dbReference>
<dbReference type="EMBL" id="CP022983">
    <property type="protein sequence ID" value="ASV68537.1"/>
    <property type="molecule type" value="Genomic_DNA"/>
</dbReference>
<dbReference type="AlphaFoldDB" id="A0A248TK08"/>
<name>A0A248TK08_9BACI</name>
<sequence length="397" mass="46056">MSRIFIATYDMEIGGVERSLLQLLKQLNYEKYEVDLLLYRHQGDFFHLLPKQVHLLQEFSSMATFRQSIIETIQKKHMLLASVRLLAKWQTQWKSLHARDEEWGYYQMQQIGKYSSPFLPTMDKTYDVAISYLWPHHFVAYKVKAKKKIAWIHTDFSSLHIDTNEDEKVWRLFDHIIAVSDACREAFLTVYPQLADKVMVMENLISPTFIQELSEEIVENPILLDHRFTIVTVARLSKAKGIDIAIQAMKIVKEKGYHNIVWYVIGFGGDEKELTQLIQACNLESQFILLGKKVNPYPFMKACDLYVQPSRYEGKAVTVSEAQILAKPVLLMNYPTAKSQIRVGVDGYIAGNNPEELASSIIQLYEHPEERERLSKNCQRTNFSNEAELEKLHAICE</sequence>
<dbReference type="Gene3D" id="3.40.50.2000">
    <property type="entry name" value="Glycogen Phosphorylase B"/>
    <property type="match status" value="2"/>
</dbReference>
<feature type="domain" description="Glycosyl transferase family 1" evidence="1">
    <location>
        <begin position="225"/>
        <end position="379"/>
    </location>
</feature>
<reference evidence="2 3" key="1">
    <citation type="submission" date="2017-08" db="EMBL/GenBank/DDBJ databases">
        <title>Complete Genome Sequence of Bacillus kochii Oregon-R-modENCODE STRAIN BDGP4, isolated from Drosophila melanogaster gut.</title>
        <authorList>
            <person name="Wan K.H."/>
            <person name="Yu C."/>
            <person name="Park S."/>
            <person name="Hammonds A.S."/>
            <person name="Booth B.W."/>
            <person name="Celniker S.E."/>
        </authorList>
    </citation>
    <scope>NUCLEOTIDE SEQUENCE [LARGE SCALE GENOMIC DNA]</scope>
    <source>
        <strain evidence="2 3">BDGP4</strain>
    </source>
</reference>
<evidence type="ECO:0000313" key="3">
    <source>
        <dbReference type="Proteomes" id="UP000215137"/>
    </source>
</evidence>
<dbReference type="InterPro" id="IPR001296">
    <property type="entry name" value="Glyco_trans_1"/>
</dbReference>
<evidence type="ECO:0000259" key="1">
    <source>
        <dbReference type="Pfam" id="PF00534"/>
    </source>
</evidence>
<evidence type="ECO:0000313" key="2">
    <source>
        <dbReference type="EMBL" id="ASV68537.1"/>
    </source>
</evidence>
<dbReference type="GO" id="GO:0016757">
    <property type="term" value="F:glycosyltransferase activity"/>
    <property type="evidence" value="ECO:0007669"/>
    <property type="project" value="InterPro"/>
</dbReference>
<protein>
    <submittedName>
        <fullName evidence="2">Glycosyl transferase</fullName>
    </submittedName>
</protein>
<dbReference type="PANTHER" id="PTHR12526">
    <property type="entry name" value="GLYCOSYLTRANSFERASE"/>
    <property type="match status" value="1"/>
</dbReference>
<proteinExistence type="predicted"/>
<dbReference type="Proteomes" id="UP000215137">
    <property type="component" value="Chromosome"/>
</dbReference>
<accession>A0A248TK08</accession>
<dbReference type="CDD" id="cd03811">
    <property type="entry name" value="GT4_GT28_WabH-like"/>
    <property type="match status" value="1"/>
</dbReference>
<organism evidence="2 3">
    <name type="scientific">Cytobacillus kochii</name>
    <dbReference type="NCBI Taxonomy" id="859143"/>
    <lineage>
        <taxon>Bacteria</taxon>
        <taxon>Bacillati</taxon>
        <taxon>Bacillota</taxon>
        <taxon>Bacilli</taxon>
        <taxon>Bacillales</taxon>
        <taxon>Bacillaceae</taxon>
        <taxon>Cytobacillus</taxon>
    </lineage>
</organism>
<gene>
    <name evidence="2" type="ORF">CKF48_15225</name>
</gene>
<dbReference type="OrthoDB" id="9813638at2"/>
<dbReference type="Pfam" id="PF00534">
    <property type="entry name" value="Glycos_transf_1"/>
    <property type="match status" value="1"/>
</dbReference>
<keyword evidence="3" id="KW-1185">Reference proteome</keyword>
<keyword evidence="2" id="KW-0808">Transferase</keyword>
<dbReference type="SUPFAM" id="SSF53756">
    <property type="entry name" value="UDP-Glycosyltransferase/glycogen phosphorylase"/>
    <property type="match status" value="1"/>
</dbReference>
<dbReference type="KEGG" id="bko:CKF48_15225"/>